<evidence type="ECO:0000256" key="1">
    <source>
        <dbReference type="ARBA" id="ARBA00009755"/>
    </source>
</evidence>
<feature type="domain" description="Squalene cyclase C-terminal" evidence="8">
    <location>
        <begin position="376"/>
        <end position="709"/>
    </location>
</feature>
<evidence type="ECO:0000256" key="7">
    <source>
        <dbReference type="RuleBase" id="RU362003"/>
    </source>
</evidence>
<reference evidence="10" key="1">
    <citation type="submission" date="2021-06" db="EMBL/GenBank/DDBJ databases">
        <authorList>
            <person name="Kallberg Y."/>
            <person name="Tangrot J."/>
            <person name="Rosling A."/>
        </authorList>
    </citation>
    <scope>NUCLEOTIDE SEQUENCE</scope>
    <source>
        <strain evidence="10">IA702</strain>
    </source>
</reference>
<evidence type="ECO:0000313" key="11">
    <source>
        <dbReference type="Proteomes" id="UP000789572"/>
    </source>
</evidence>
<dbReference type="PANTHER" id="PTHR11764">
    <property type="entry name" value="TERPENE CYCLASE/MUTASE FAMILY MEMBER"/>
    <property type="match status" value="1"/>
</dbReference>
<evidence type="ECO:0000256" key="4">
    <source>
        <dbReference type="ARBA" id="ARBA00022955"/>
    </source>
</evidence>
<keyword evidence="6 7" id="KW-0413">Isomerase</keyword>
<dbReference type="EC" id="5.4.99.-" evidence="7"/>
<keyword evidence="4" id="KW-0752">Steroid biosynthesis</keyword>
<dbReference type="GO" id="GO:0000250">
    <property type="term" value="F:lanosterol synthase activity"/>
    <property type="evidence" value="ECO:0007669"/>
    <property type="project" value="TreeGrafter"/>
</dbReference>
<evidence type="ECO:0000256" key="6">
    <source>
        <dbReference type="ARBA" id="ARBA00023235"/>
    </source>
</evidence>
<proteinExistence type="inferred from homology"/>
<dbReference type="Gene3D" id="1.50.10.20">
    <property type="match status" value="2"/>
</dbReference>
<dbReference type="SUPFAM" id="SSF48239">
    <property type="entry name" value="Terpenoid cyclases/Protein prenyltransferases"/>
    <property type="match status" value="2"/>
</dbReference>
<evidence type="ECO:0000256" key="2">
    <source>
        <dbReference type="ARBA" id="ARBA00022516"/>
    </source>
</evidence>
<feature type="domain" description="Squalene cyclase N-terminal" evidence="9">
    <location>
        <begin position="75"/>
        <end position="315"/>
    </location>
</feature>
<dbReference type="Pfam" id="PF13243">
    <property type="entry name" value="SQHop_cyclase_C"/>
    <property type="match status" value="1"/>
</dbReference>
<evidence type="ECO:0000259" key="8">
    <source>
        <dbReference type="Pfam" id="PF13243"/>
    </source>
</evidence>
<keyword evidence="5" id="KW-0443">Lipid metabolism</keyword>
<evidence type="ECO:0000256" key="5">
    <source>
        <dbReference type="ARBA" id="ARBA00023098"/>
    </source>
</evidence>
<protein>
    <recommendedName>
        <fullName evidence="7">Terpene cyclase/mutase family member</fullName>
        <ecNumber evidence="7">5.4.99.-</ecNumber>
    </recommendedName>
</protein>
<dbReference type="InterPro" id="IPR032696">
    <property type="entry name" value="SQ_cyclase_C"/>
</dbReference>
<dbReference type="SFLD" id="SFLDG01016">
    <property type="entry name" value="Prenyltransferase_Like_2"/>
    <property type="match status" value="1"/>
</dbReference>
<dbReference type="Gene3D" id="6.20.120.20">
    <property type="match status" value="1"/>
</dbReference>
<dbReference type="NCBIfam" id="TIGR01787">
    <property type="entry name" value="squalene_cyclas"/>
    <property type="match status" value="1"/>
</dbReference>
<evidence type="ECO:0000259" key="9">
    <source>
        <dbReference type="Pfam" id="PF13249"/>
    </source>
</evidence>
<dbReference type="FunFam" id="1.50.10.20:FF:000003">
    <property type="entry name" value="Terpene cyclase/mutase family member"/>
    <property type="match status" value="1"/>
</dbReference>
<dbReference type="InterPro" id="IPR018333">
    <property type="entry name" value="Squalene_cyclase"/>
</dbReference>
<dbReference type="Pfam" id="PF13249">
    <property type="entry name" value="SQHop_cyclase_N"/>
    <property type="match status" value="1"/>
</dbReference>
<dbReference type="PANTHER" id="PTHR11764:SF20">
    <property type="entry name" value="LANOSTEROL SYNTHASE"/>
    <property type="match status" value="1"/>
</dbReference>
<keyword evidence="3" id="KW-0677">Repeat</keyword>
<evidence type="ECO:0000256" key="3">
    <source>
        <dbReference type="ARBA" id="ARBA00022737"/>
    </source>
</evidence>
<dbReference type="OrthoDB" id="21502at2759"/>
<comment type="caution">
    <text evidence="10">The sequence shown here is derived from an EMBL/GenBank/DDBJ whole genome shotgun (WGS) entry which is preliminary data.</text>
</comment>
<dbReference type="GO" id="GO:0006696">
    <property type="term" value="P:ergosterol biosynthetic process"/>
    <property type="evidence" value="ECO:0007669"/>
    <property type="project" value="TreeGrafter"/>
</dbReference>
<dbReference type="EMBL" id="CAJVPJ010000114">
    <property type="protein sequence ID" value="CAG8480178.1"/>
    <property type="molecule type" value="Genomic_DNA"/>
</dbReference>
<organism evidence="10 11">
    <name type="scientific">Paraglomus occultum</name>
    <dbReference type="NCBI Taxonomy" id="144539"/>
    <lineage>
        <taxon>Eukaryota</taxon>
        <taxon>Fungi</taxon>
        <taxon>Fungi incertae sedis</taxon>
        <taxon>Mucoromycota</taxon>
        <taxon>Glomeromycotina</taxon>
        <taxon>Glomeromycetes</taxon>
        <taxon>Paraglomerales</taxon>
        <taxon>Paraglomeraceae</taxon>
        <taxon>Paraglomus</taxon>
    </lineage>
</organism>
<evidence type="ECO:0000313" key="10">
    <source>
        <dbReference type="EMBL" id="CAG8480178.1"/>
    </source>
</evidence>
<keyword evidence="2" id="KW-0444">Lipid biosynthesis</keyword>
<sequence>MTYPNPLGETDPKRWRLRSEHGRQTWHYLKSVEESEKWPQTKAGMYWLGMEVPSETFPPAKTALDAARNGFEFYKQLQTEDGHWAGEYGGPMFLLPGLVISMYVTKLPVPEEWKIEIVKYLFNRAHPEDGGWGLHIEGHSTVFGTALNYVVLRLLGVDADHPVLIKARATLHKLGGATGIPSWGKFWLAVLNCYDWDGLNPIPPELWLLPYWFPFHPGRFWVHTRNVYLPMGYMYGRRLSADVNPLIKSLRQELYTQPYESIHWSGQRGNVAQADMYVSHTKILKALNFVLGVYEKLPDLIGLRDMAIKESYKLIELEDKNTFYLDLGPVNKAINLLCAYFEEGPESPAFQESKERLIDFMWLSKEGMMMNGTNGSQLWDTAFIVQAMVESGLAKEPQNHESMIRALEFIDDCQIRCNASEMERSYRHCSKGAWPFSTRHQGYTVSDCTAEGLKSVIYLQTELSYTKELVSKDRLYDAVDVLLTMQNADGGFASYELVRAPKILEWINPAEVFGKIMVEYSYPECTTSVLTALCIFRKHHPDYRAHEIISVCEKAANFIKESQGEDGDWYGSWAICYTYAGMFALESLANIGEFYDNSEASKKGCDFLVSKQKSDGGWGESYKSCESNKYVEHPESQVVNTAMALLALMSARYPHEEPIRRGIKLIMSRQQANGEWLQEAIEGVFNKNCMISYPNYKFAFTIWALGRYAKIYNNPQLL</sequence>
<dbReference type="Proteomes" id="UP000789572">
    <property type="component" value="Unassembled WGS sequence"/>
</dbReference>
<dbReference type="GO" id="GO:0016104">
    <property type="term" value="P:triterpenoid biosynthetic process"/>
    <property type="evidence" value="ECO:0007669"/>
    <property type="project" value="InterPro"/>
</dbReference>
<keyword evidence="11" id="KW-1185">Reference proteome</keyword>
<accession>A0A9N8W7Q4</accession>
<dbReference type="InterPro" id="IPR008930">
    <property type="entry name" value="Terpenoid_cyclase/PrenylTrfase"/>
</dbReference>
<comment type="similarity">
    <text evidence="1 7">Belongs to the terpene cyclase/mutase family.</text>
</comment>
<dbReference type="InterPro" id="IPR032697">
    <property type="entry name" value="SQ_cyclase_N"/>
</dbReference>
<name>A0A9N8W7Q4_9GLOM</name>
<dbReference type="AlphaFoldDB" id="A0A9N8W7Q4"/>
<dbReference type="CDD" id="cd02892">
    <property type="entry name" value="SQCY_1"/>
    <property type="match status" value="1"/>
</dbReference>
<dbReference type="GO" id="GO:0005811">
    <property type="term" value="C:lipid droplet"/>
    <property type="evidence" value="ECO:0007669"/>
    <property type="project" value="InterPro"/>
</dbReference>
<gene>
    <name evidence="10" type="ORF">POCULU_LOCUS1500</name>
</gene>